<keyword evidence="8" id="KW-1185">Reference proteome</keyword>
<accession>A0ABW4YGR5</accession>
<dbReference type="InterPro" id="IPR050406">
    <property type="entry name" value="FGGY_Carb_Kinase"/>
</dbReference>
<dbReference type="PROSITE" id="PS00445">
    <property type="entry name" value="FGGY_KINASES_2"/>
    <property type="match status" value="1"/>
</dbReference>
<evidence type="ECO:0000313" key="7">
    <source>
        <dbReference type="EMBL" id="MFD2114878.1"/>
    </source>
</evidence>
<dbReference type="Pfam" id="PF02782">
    <property type="entry name" value="FGGY_C"/>
    <property type="match status" value="1"/>
</dbReference>
<dbReference type="PIRSF" id="PIRSF000538">
    <property type="entry name" value="GlpK"/>
    <property type="match status" value="1"/>
</dbReference>
<reference evidence="8" key="1">
    <citation type="journal article" date="2019" name="Int. J. Syst. Evol. Microbiol.">
        <title>The Global Catalogue of Microorganisms (GCM) 10K type strain sequencing project: providing services to taxonomists for standard genome sequencing and annotation.</title>
        <authorList>
            <consortium name="The Broad Institute Genomics Platform"/>
            <consortium name="The Broad Institute Genome Sequencing Center for Infectious Disease"/>
            <person name="Wu L."/>
            <person name="Ma J."/>
        </authorList>
    </citation>
    <scope>NUCLEOTIDE SEQUENCE [LARGE SCALE GENOMIC DNA]</scope>
    <source>
        <strain evidence="8">GH52</strain>
    </source>
</reference>
<evidence type="ECO:0000256" key="4">
    <source>
        <dbReference type="RuleBase" id="RU003733"/>
    </source>
</evidence>
<evidence type="ECO:0000259" key="5">
    <source>
        <dbReference type="Pfam" id="PF00370"/>
    </source>
</evidence>
<dbReference type="InterPro" id="IPR018483">
    <property type="entry name" value="Carb_kinase_FGGY_CS"/>
</dbReference>
<proteinExistence type="inferred from homology"/>
<dbReference type="InterPro" id="IPR000577">
    <property type="entry name" value="Carb_kinase_FGGY"/>
</dbReference>
<keyword evidence="2 4" id="KW-0808">Transferase</keyword>
<keyword evidence="3 4" id="KW-0418">Kinase</keyword>
<dbReference type="InterPro" id="IPR018484">
    <property type="entry name" value="FGGY_N"/>
</dbReference>
<sequence>MNEVQKIVLAVDLGTTSTRTLAVSGQGEVLASHSVRYPLYTPKPGYAEQDPKQIYEACVTTIAAVMEQGDWQADDVLCVTFSSANHSLIAIDEAGQPLTPSITWADQRSAEQAKAMLEHGIGLDIYKRTGTPIHPMSPLVKLVWLKEKEPQLFAEAHQFIGIKEYIFLQLFGTPWMDYSIASATGMFNLEKLEWDKEAVDWLGLNMAQLPPLVPTTFKVTGLKEEIAEQMHLSTTTPFVLGAQDGVLANLGIGALEDGVVAVTIGTSSAVRACTNKPTFDEEGRLFCYALTEGYWLVGGSSNNGAIVAEWAAEQWFNGESLSEILPRLSEISPGADGLLFMPLLSGERAPFWDAEAKGVMFGLTLAHTKQHMMRAALEGVLFQLLAIVSMMEEKGTVAKQIRASGGFARSPLWCQMMADMLGVAVFVPDVVESSGLGAAQLGIYAMNNEQGKLCIWDNMSGTTYEPDSNNHRIYRQLLPTYLQLYYSLKDAMSHMTVLQQTTLSV</sequence>
<comment type="similarity">
    <text evidence="1 4">Belongs to the FGGY kinase family.</text>
</comment>
<evidence type="ECO:0000256" key="1">
    <source>
        <dbReference type="ARBA" id="ARBA00009156"/>
    </source>
</evidence>
<evidence type="ECO:0000259" key="6">
    <source>
        <dbReference type="Pfam" id="PF02782"/>
    </source>
</evidence>
<evidence type="ECO:0000313" key="8">
    <source>
        <dbReference type="Proteomes" id="UP001597362"/>
    </source>
</evidence>
<dbReference type="InterPro" id="IPR018485">
    <property type="entry name" value="FGGY_C"/>
</dbReference>
<evidence type="ECO:0000256" key="2">
    <source>
        <dbReference type="ARBA" id="ARBA00022679"/>
    </source>
</evidence>
<dbReference type="PANTHER" id="PTHR43095">
    <property type="entry name" value="SUGAR KINASE"/>
    <property type="match status" value="1"/>
</dbReference>
<dbReference type="Pfam" id="PF00370">
    <property type="entry name" value="FGGY_N"/>
    <property type="match status" value="1"/>
</dbReference>
<dbReference type="EC" id="2.7.1.12" evidence="7"/>
<dbReference type="RefSeq" id="WP_377769903.1">
    <property type="nucleotide sequence ID" value="NZ_JBHUHO010000010.1"/>
</dbReference>
<dbReference type="GO" id="GO:0046316">
    <property type="term" value="F:gluconokinase activity"/>
    <property type="evidence" value="ECO:0007669"/>
    <property type="project" value="UniProtKB-EC"/>
</dbReference>
<organism evidence="7 8">
    <name type="scientific">Paenibacillus yanchengensis</name>
    <dbReference type="NCBI Taxonomy" id="2035833"/>
    <lineage>
        <taxon>Bacteria</taxon>
        <taxon>Bacillati</taxon>
        <taxon>Bacillota</taxon>
        <taxon>Bacilli</taxon>
        <taxon>Bacillales</taxon>
        <taxon>Paenibacillaceae</taxon>
        <taxon>Paenibacillus</taxon>
    </lineage>
</organism>
<feature type="domain" description="Carbohydrate kinase FGGY C-terminal" evidence="6">
    <location>
        <begin position="261"/>
        <end position="446"/>
    </location>
</feature>
<dbReference type="InterPro" id="IPR043129">
    <property type="entry name" value="ATPase_NBD"/>
</dbReference>
<dbReference type="CDD" id="cd07770">
    <property type="entry name" value="ASKHA_NBD_FGGY_GntK"/>
    <property type="match status" value="1"/>
</dbReference>
<comment type="caution">
    <text evidence="7">The sequence shown here is derived from an EMBL/GenBank/DDBJ whole genome shotgun (WGS) entry which is preliminary data.</text>
</comment>
<dbReference type="PANTHER" id="PTHR43095:SF2">
    <property type="entry name" value="GLUCONOKINASE"/>
    <property type="match status" value="1"/>
</dbReference>
<feature type="domain" description="Carbohydrate kinase FGGY N-terminal" evidence="5">
    <location>
        <begin position="7"/>
        <end position="251"/>
    </location>
</feature>
<protein>
    <submittedName>
        <fullName evidence="7">Gluconokinase</fullName>
        <ecNumber evidence="7">2.7.1.12</ecNumber>
    </submittedName>
</protein>
<gene>
    <name evidence="7" type="ORF">ACFSJH_03870</name>
</gene>
<dbReference type="SUPFAM" id="SSF53067">
    <property type="entry name" value="Actin-like ATPase domain"/>
    <property type="match status" value="2"/>
</dbReference>
<dbReference type="Gene3D" id="3.30.420.40">
    <property type="match status" value="2"/>
</dbReference>
<dbReference type="EMBL" id="JBHUHO010000010">
    <property type="protein sequence ID" value="MFD2114878.1"/>
    <property type="molecule type" value="Genomic_DNA"/>
</dbReference>
<evidence type="ECO:0000256" key="3">
    <source>
        <dbReference type="ARBA" id="ARBA00022777"/>
    </source>
</evidence>
<dbReference type="Proteomes" id="UP001597362">
    <property type="component" value="Unassembled WGS sequence"/>
</dbReference>
<name>A0ABW4YGR5_9BACL</name>